<comment type="caution">
    <text evidence="3">The sequence shown here is derived from an EMBL/GenBank/DDBJ whole genome shotgun (WGS) entry which is preliminary data.</text>
</comment>
<keyword evidence="3" id="KW-0645">Protease</keyword>
<evidence type="ECO:0000256" key="1">
    <source>
        <dbReference type="SAM" id="Phobius"/>
    </source>
</evidence>
<evidence type="ECO:0000313" key="4">
    <source>
        <dbReference type="Proteomes" id="UP001144347"/>
    </source>
</evidence>
<name>A0ABT4LD58_9SPHI</name>
<evidence type="ECO:0000313" key="3">
    <source>
        <dbReference type="EMBL" id="MCZ4245851.1"/>
    </source>
</evidence>
<keyword evidence="1" id="KW-0472">Membrane</keyword>
<keyword evidence="3" id="KW-0378">Hydrolase</keyword>
<sequence>MIKIIKDMSLLTPLIWILIILPIIIIALVKSEKGKLKYLAFFILYFLADCYIQQLSRAYFSLDFLGLKFTWIGKILSLAVSLIIIYSVSKSDRQEIGFTTKTNSKEQVKTGLLFFFGFLLFDLIFKMILFPKGGHFDLETFTFQATMPGLTEEIAFRGISLWLLDKLFIPKWTFKGVKFGWGFIIVTLLFGVVHGVFLTENHAFKFDIMTIVYLTLISSLSVGILRKLSGNLIYSALAHNTINVLNAIIRIL</sequence>
<proteinExistence type="predicted"/>
<dbReference type="EMBL" id="JAPWGM010000007">
    <property type="protein sequence ID" value="MCZ4245851.1"/>
    <property type="molecule type" value="Genomic_DNA"/>
</dbReference>
<protein>
    <submittedName>
        <fullName evidence="3">CPBP family intramembrane metalloprotease</fullName>
    </submittedName>
</protein>
<feature type="transmembrane region" description="Helical" evidence="1">
    <location>
        <begin position="179"/>
        <end position="199"/>
    </location>
</feature>
<reference evidence="3" key="1">
    <citation type="submission" date="2022-12" db="EMBL/GenBank/DDBJ databases">
        <title>Genome sequence of HCMS5-2.</title>
        <authorList>
            <person name="Woo H."/>
        </authorList>
    </citation>
    <scope>NUCLEOTIDE SEQUENCE</scope>
    <source>
        <strain evidence="3">HCMS5-2</strain>
    </source>
</reference>
<feature type="transmembrane region" description="Helical" evidence="1">
    <location>
        <begin position="69"/>
        <end position="89"/>
    </location>
</feature>
<feature type="transmembrane region" description="Helical" evidence="1">
    <location>
        <begin position="12"/>
        <end position="29"/>
    </location>
</feature>
<dbReference type="InterPro" id="IPR003675">
    <property type="entry name" value="Rce1/LyrA-like_dom"/>
</dbReference>
<keyword evidence="1" id="KW-1133">Transmembrane helix</keyword>
<gene>
    <name evidence="3" type="ORF">O0955_17705</name>
</gene>
<dbReference type="Proteomes" id="UP001144347">
    <property type="component" value="Unassembled WGS sequence"/>
</dbReference>
<keyword evidence="1" id="KW-0812">Transmembrane</keyword>
<feature type="domain" description="CAAX prenyl protease 2/Lysostaphin resistance protein A-like" evidence="2">
    <location>
        <begin position="141"/>
        <end position="244"/>
    </location>
</feature>
<feature type="transmembrane region" description="Helical" evidence="1">
    <location>
        <begin position="110"/>
        <end position="130"/>
    </location>
</feature>
<organism evidence="3 4">
    <name type="scientific">Pedobacter punctiformis</name>
    <dbReference type="NCBI Taxonomy" id="3004097"/>
    <lineage>
        <taxon>Bacteria</taxon>
        <taxon>Pseudomonadati</taxon>
        <taxon>Bacteroidota</taxon>
        <taxon>Sphingobacteriia</taxon>
        <taxon>Sphingobacteriales</taxon>
        <taxon>Sphingobacteriaceae</taxon>
        <taxon>Pedobacter</taxon>
    </lineage>
</organism>
<feature type="transmembrane region" description="Helical" evidence="1">
    <location>
        <begin position="206"/>
        <end position="225"/>
    </location>
</feature>
<keyword evidence="4" id="KW-1185">Reference proteome</keyword>
<evidence type="ECO:0000259" key="2">
    <source>
        <dbReference type="Pfam" id="PF02517"/>
    </source>
</evidence>
<dbReference type="Pfam" id="PF02517">
    <property type="entry name" value="Rce1-like"/>
    <property type="match status" value="1"/>
</dbReference>
<dbReference type="GO" id="GO:0008237">
    <property type="term" value="F:metallopeptidase activity"/>
    <property type="evidence" value="ECO:0007669"/>
    <property type="project" value="UniProtKB-KW"/>
</dbReference>
<accession>A0ABT4LD58</accession>
<keyword evidence="3" id="KW-0482">Metalloprotease</keyword>
<feature type="transmembrane region" description="Helical" evidence="1">
    <location>
        <begin position="36"/>
        <end position="54"/>
    </location>
</feature>